<dbReference type="Proteomes" id="UP001185092">
    <property type="component" value="Unassembled WGS sequence"/>
</dbReference>
<keyword evidence="2" id="KW-1185">Reference proteome</keyword>
<accession>A0AAE3XIY7</accession>
<name>A0AAE3XIY7_9BACT</name>
<evidence type="ECO:0000313" key="1">
    <source>
        <dbReference type="EMBL" id="MDR6237275.1"/>
    </source>
</evidence>
<evidence type="ECO:0000313" key="2">
    <source>
        <dbReference type="Proteomes" id="UP001185092"/>
    </source>
</evidence>
<organism evidence="1 2">
    <name type="scientific">Aureibacter tunicatorum</name>
    <dbReference type="NCBI Taxonomy" id="866807"/>
    <lineage>
        <taxon>Bacteria</taxon>
        <taxon>Pseudomonadati</taxon>
        <taxon>Bacteroidota</taxon>
        <taxon>Cytophagia</taxon>
        <taxon>Cytophagales</taxon>
        <taxon>Persicobacteraceae</taxon>
        <taxon>Aureibacter</taxon>
    </lineage>
</organism>
<dbReference type="RefSeq" id="WP_309936725.1">
    <property type="nucleotide sequence ID" value="NZ_AP025305.1"/>
</dbReference>
<dbReference type="EMBL" id="JAVDQD010000001">
    <property type="protein sequence ID" value="MDR6237275.1"/>
    <property type="molecule type" value="Genomic_DNA"/>
</dbReference>
<dbReference type="AlphaFoldDB" id="A0AAE3XIY7"/>
<protein>
    <submittedName>
        <fullName evidence="1">Antimicrobial peptide system SdpA family protein</fullName>
    </submittedName>
</protein>
<dbReference type="Pfam" id="PF17418">
    <property type="entry name" value="SdpA"/>
    <property type="match status" value="1"/>
</dbReference>
<reference evidence="1" key="1">
    <citation type="submission" date="2023-07" db="EMBL/GenBank/DDBJ databases">
        <title>Genomic Encyclopedia of Type Strains, Phase IV (KMG-IV): sequencing the most valuable type-strain genomes for metagenomic binning, comparative biology and taxonomic classification.</title>
        <authorList>
            <person name="Goeker M."/>
        </authorList>
    </citation>
    <scope>NUCLEOTIDE SEQUENCE</scope>
    <source>
        <strain evidence="1">DSM 26174</strain>
    </source>
</reference>
<dbReference type="InterPro" id="IPR023902">
    <property type="entry name" value="Sporulation_SdpA"/>
</dbReference>
<gene>
    <name evidence="1" type="ORF">HNQ88_000251</name>
</gene>
<proteinExistence type="predicted"/>
<comment type="caution">
    <text evidence="1">The sequence shown here is derived from an EMBL/GenBank/DDBJ whole genome shotgun (WGS) entry which is preliminary data.</text>
</comment>
<dbReference type="NCBIfam" id="TIGR04034">
    <property type="entry name" value="export_SdpA"/>
    <property type="match status" value="1"/>
</dbReference>
<sequence length="171" mass="19874">MYSKLFFYIFTSFLAFLLFASVVISSFPKSAISMPGNVKYYLNALVPQGWGFFTKSPRENYLTLYEVENDQLIKIPLNNSDIKNYFGLSRMGRSLFMEISIIKSQISESEWSKGFDKSISLENAYQVNNTDFLHYLKKGKYVIVEENFIPWNWANLIESNTNKFIIIECNG</sequence>